<dbReference type="Proteomes" id="UP000037773">
    <property type="component" value="Unassembled WGS sequence"/>
</dbReference>
<accession>A0A0M9X9Y9</accession>
<dbReference type="PANTHER" id="PTHR43775">
    <property type="entry name" value="FATTY ACID SYNTHASE"/>
    <property type="match status" value="1"/>
</dbReference>
<feature type="non-terminal residue" evidence="4">
    <location>
        <position position="1"/>
    </location>
</feature>
<feature type="non-terminal residue" evidence="4">
    <location>
        <position position="140"/>
    </location>
</feature>
<dbReference type="AlphaFoldDB" id="A0A0M9X9Y9"/>
<dbReference type="SUPFAM" id="SSF53901">
    <property type="entry name" value="Thiolase-like"/>
    <property type="match status" value="1"/>
</dbReference>
<evidence type="ECO:0000256" key="1">
    <source>
        <dbReference type="ARBA" id="ARBA00022679"/>
    </source>
</evidence>
<comment type="caution">
    <text evidence="4">The sequence shown here is derived from an EMBL/GenBank/DDBJ whole genome shotgun (WGS) entry which is preliminary data.</text>
</comment>
<evidence type="ECO:0000259" key="3">
    <source>
        <dbReference type="Pfam" id="PF16197"/>
    </source>
</evidence>
<dbReference type="Pfam" id="PF16197">
    <property type="entry name" value="KAsynt_C_assoc"/>
    <property type="match status" value="1"/>
</dbReference>
<evidence type="ECO:0000313" key="4">
    <source>
        <dbReference type="EMBL" id="KOT42409.1"/>
    </source>
</evidence>
<organism evidence="4 5">
    <name type="scientific">Streptomyces caelestis</name>
    <dbReference type="NCBI Taxonomy" id="36816"/>
    <lineage>
        <taxon>Bacteria</taxon>
        <taxon>Bacillati</taxon>
        <taxon>Actinomycetota</taxon>
        <taxon>Actinomycetes</taxon>
        <taxon>Kitasatosporales</taxon>
        <taxon>Streptomycetaceae</taxon>
        <taxon>Streptomyces</taxon>
    </lineage>
</organism>
<dbReference type="InterPro" id="IPR016039">
    <property type="entry name" value="Thiolase-like"/>
</dbReference>
<evidence type="ECO:0000313" key="5">
    <source>
        <dbReference type="Proteomes" id="UP000037773"/>
    </source>
</evidence>
<dbReference type="InterPro" id="IPR050091">
    <property type="entry name" value="PKS_NRPS_Biosynth_Enz"/>
</dbReference>
<gene>
    <name evidence="4" type="ORF">ADK41_08260</name>
</gene>
<evidence type="ECO:0000256" key="2">
    <source>
        <dbReference type="ARBA" id="ARBA00023268"/>
    </source>
</evidence>
<name>A0A0M9X9Y9_9ACTN</name>
<dbReference type="OrthoDB" id="4333915at2"/>
<dbReference type="PATRIC" id="fig|36816.3.peg.1781"/>
<keyword evidence="1" id="KW-0808">Transferase</keyword>
<protein>
    <recommendedName>
        <fullName evidence="3">Polyketide synthase C-terminal extension domain-containing protein</fullName>
    </recommendedName>
</protein>
<dbReference type="Gene3D" id="3.40.47.10">
    <property type="match status" value="1"/>
</dbReference>
<dbReference type="EMBL" id="LGCN01000079">
    <property type="protein sequence ID" value="KOT42409.1"/>
    <property type="molecule type" value="Genomic_DNA"/>
</dbReference>
<dbReference type="InterPro" id="IPR032821">
    <property type="entry name" value="PKS_assoc"/>
</dbReference>
<keyword evidence="2" id="KW-0511">Multifunctional enzyme</keyword>
<feature type="domain" description="Polyketide synthase C-terminal extension" evidence="3">
    <location>
        <begin position="2"/>
        <end position="80"/>
    </location>
</feature>
<dbReference type="Gene3D" id="3.30.70.3290">
    <property type="match status" value="1"/>
</dbReference>
<dbReference type="GO" id="GO:0006633">
    <property type="term" value="P:fatty acid biosynthetic process"/>
    <property type="evidence" value="ECO:0007669"/>
    <property type="project" value="TreeGrafter"/>
</dbReference>
<sequence length="140" mass="14506">EPVQWADEGRPRRAGVSSFGISGTNAHVILEQPEFAGESVSAATDADDTETAVLVPWVLSGRSEAALRAQADRLREFTAGAGIRGADLGFSLATQRSVFDHRAVVLAEDKAAALEALAAGRPDAGVVEGVAGTGRTAFLF</sequence>
<dbReference type="PANTHER" id="PTHR43775:SF51">
    <property type="entry name" value="INACTIVE PHENOLPHTHIOCEROL SYNTHESIS POLYKETIDE SYNTHASE TYPE I PKS1-RELATED"/>
    <property type="match status" value="1"/>
</dbReference>
<keyword evidence="5" id="KW-1185">Reference proteome</keyword>
<reference evidence="4 5" key="1">
    <citation type="submission" date="2015-07" db="EMBL/GenBank/DDBJ databases">
        <authorList>
            <person name="Noorani M."/>
        </authorList>
    </citation>
    <scope>NUCLEOTIDE SEQUENCE [LARGE SCALE GENOMIC DNA]</scope>
    <source>
        <strain evidence="4 5">NRRL B-24567</strain>
    </source>
</reference>
<dbReference type="GO" id="GO:0004312">
    <property type="term" value="F:fatty acid synthase activity"/>
    <property type="evidence" value="ECO:0007669"/>
    <property type="project" value="TreeGrafter"/>
</dbReference>
<proteinExistence type="predicted"/>